<dbReference type="InterPro" id="IPR009908">
    <property type="entry name" value="Methylamine_util_MauE"/>
</dbReference>
<evidence type="ECO:0000256" key="3">
    <source>
        <dbReference type="ARBA" id="ARBA00022989"/>
    </source>
</evidence>
<sequence>MIYVSISARYLLAVVFLIAVSGKLRSGKAFQAFTTSISELDVLPRRWTRRVATIVVAGEAMMPILLLAHLRTALIGLILSGTMLSAFSVAITLSLRKGIKASCRCFGASSRRLGRAHLVRNLILIGVAAIGAVTAISQSLADTPGYVLSAIMGAMIGLVFTMLDDVLDLFISDLSTESSSVPAKTTVVRR</sequence>
<accession>A0ABW7AUG3</accession>
<evidence type="ECO:0000256" key="2">
    <source>
        <dbReference type="ARBA" id="ARBA00022692"/>
    </source>
</evidence>
<evidence type="ECO:0000259" key="6">
    <source>
        <dbReference type="Pfam" id="PF07291"/>
    </source>
</evidence>
<keyword evidence="2 5" id="KW-0812">Transmembrane</keyword>
<dbReference type="Pfam" id="PF07291">
    <property type="entry name" value="MauE"/>
    <property type="match status" value="1"/>
</dbReference>
<feature type="transmembrane region" description="Helical" evidence="5">
    <location>
        <begin position="118"/>
        <end position="140"/>
    </location>
</feature>
<feature type="transmembrane region" description="Helical" evidence="5">
    <location>
        <begin position="146"/>
        <end position="163"/>
    </location>
</feature>
<reference evidence="7 8" key="1">
    <citation type="submission" date="2024-10" db="EMBL/GenBank/DDBJ databases">
        <authorList>
            <person name="Topkara A.R."/>
            <person name="Saygin H."/>
        </authorList>
    </citation>
    <scope>NUCLEOTIDE SEQUENCE [LARGE SCALE GENOMIC DNA]</scope>
    <source>
        <strain evidence="7 8">M3C6</strain>
    </source>
</reference>
<evidence type="ECO:0000256" key="5">
    <source>
        <dbReference type="SAM" id="Phobius"/>
    </source>
</evidence>
<evidence type="ECO:0000313" key="7">
    <source>
        <dbReference type="EMBL" id="MFG1711057.1"/>
    </source>
</evidence>
<evidence type="ECO:0000256" key="1">
    <source>
        <dbReference type="ARBA" id="ARBA00004141"/>
    </source>
</evidence>
<organism evidence="7 8">
    <name type="scientific">Nonomuraea marmarensis</name>
    <dbReference type="NCBI Taxonomy" id="3351344"/>
    <lineage>
        <taxon>Bacteria</taxon>
        <taxon>Bacillati</taxon>
        <taxon>Actinomycetota</taxon>
        <taxon>Actinomycetes</taxon>
        <taxon>Streptosporangiales</taxon>
        <taxon>Streptosporangiaceae</taxon>
        <taxon>Nonomuraea</taxon>
    </lineage>
</organism>
<comment type="caution">
    <text evidence="7">The sequence shown here is derived from an EMBL/GenBank/DDBJ whole genome shotgun (WGS) entry which is preliminary data.</text>
</comment>
<feature type="transmembrane region" description="Helical" evidence="5">
    <location>
        <begin position="74"/>
        <end position="95"/>
    </location>
</feature>
<keyword evidence="4 5" id="KW-0472">Membrane</keyword>
<keyword evidence="3 5" id="KW-1133">Transmembrane helix</keyword>
<name>A0ABW7AUG3_9ACTN</name>
<dbReference type="RefSeq" id="WP_393177462.1">
    <property type="nucleotide sequence ID" value="NZ_JBICRM010000066.1"/>
</dbReference>
<proteinExistence type="predicted"/>
<keyword evidence="8" id="KW-1185">Reference proteome</keyword>
<protein>
    <submittedName>
        <fullName evidence="7">MauE/DoxX family redox-associated membrane protein</fullName>
    </submittedName>
</protein>
<feature type="domain" description="Methylamine utilisation protein MauE" evidence="6">
    <location>
        <begin position="3"/>
        <end position="132"/>
    </location>
</feature>
<gene>
    <name evidence="7" type="ORF">ACFLIM_48665</name>
</gene>
<dbReference type="Proteomes" id="UP001603978">
    <property type="component" value="Unassembled WGS sequence"/>
</dbReference>
<comment type="subcellular location">
    <subcellularLocation>
        <location evidence="1">Membrane</location>
        <topology evidence="1">Multi-pass membrane protein</topology>
    </subcellularLocation>
</comment>
<evidence type="ECO:0000313" key="8">
    <source>
        <dbReference type="Proteomes" id="UP001603978"/>
    </source>
</evidence>
<feature type="transmembrane region" description="Helical" evidence="5">
    <location>
        <begin position="47"/>
        <end position="68"/>
    </location>
</feature>
<dbReference type="EMBL" id="JBICRM010000066">
    <property type="protein sequence ID" value="MFG1711057.1"/>
    <property type="molecule type" value="Genomic_DNA"/>
</dbReference>
<evidence type="ECO:0000256" key="4">
    <source>
        <dbReference type="ARBA" id="ARBA00023136"/>
    </source>
</evidence>